<protein>
    <submittedName>
        <fullName evidence="2">Uncharacterized protein</fullName>
    </submittedName>
</protein>
<name>A0A926RUJ3_9BACL</name>
<evidence type="ECO:0000256" key="1">
    <source>
        <dbReference type="SAM" id="SignalP"/>
    </source>
</evidence>
<dbReference type="AlphaFoldDB" id="A0A926RUJ3"/>
<evidence type="ECO:0000313" key="3">
    <source>
        <dbReference type="Proteomes" id="UP000661691"/>
    </source>
</evidence>
<proteinExistence type="predicted"/>
<keyword evidence="1" id="KW-0732">Signal</keyword>
<feature type="signal peptide" evidence="1">
    <location>
        <begin position="1"/>
        <end position="20"/>
    </location>
</feature>
<comment type="caution">
    <text evidence="2">The sequence shown here is derived from an EMBL/GenBank/DDBJ whole genome shotgun (WGS) entry which is preliminary data.</text>
</comment>
<dbReference type="Proteomes" id="UP000661691">
    <property type="component" value="Unassembled WGS sequence"/>
</dbReference>
<feature type="chain" id="PRO_5039334606" evidence="1">
    <location>
        <begin position="21"/>
        <end position="97"/>
    </location>
</feature>
<organism evidence="2 3">
    <name type="scientific">Polycladospora coralii</name>
    <dbReference type="NCBI Taxonomy" id="2771432"/>
    <lineage>
        <taxon>Bacteria</taxon>
        <taxon>Bacillati</taxon>
        <taxon>Bacillota</taxon>
        <taxon>Bacilli</taxon>
        <taxon>Bacillales</taxon>
        <taxon>Thermoactinomycetaceae</taxon>
        <taxon>Polycladospora</taxon>
    </lineage>
</organism>
<keyword evidence="3" id="KW-1185">Reference proteome</keyword>
<reference evidence="2" key="1">
    <citation type="submission" date="2020-09" db="EMBL/GenBank/DDBJ databases">
        <title>A novel bacterium of genus Hazenella, isolated from South China Sea.</title>
        <authorList>
            <person name="Huang H."/>
            <person name="Mo K."/>
            <person name="Hu Y."/>
        </authorList>
    </citation>
    <scope>NUCLEOTIDE SEQUENCE</scope>
    <source>
        <strain evidence="2">IB182357</strain>
    </source>
</reference>
<dbReference type="EMBL" id="JACXAH010000071">
    <property type="protein sequence ID" value="MBD1374010.1"/>
    <property type="molecule type" value="Genomic_DNA"/>
</dbReference>
<sequence>MKKFALVTMAVFMFSFGLFASYSDASAAQGKYASQTVEYSKIKYPSWQNTPSQINYYESINAGGAAYAGKIDRVYCKTSFSGNTWECYYKGFVPLYN</sequence>
<dbReference type="RefSeq" id="WP_191141204.1">
    <property type="nucleotide sequence ID" value="NZ_JACXAG020000011.1"/>
</dbReference>
<accession>A0A926RUJ3</accession>
<gene>
    <name evidence="2" type="ORF">IC620_16855</name>
</gene>
<evidence type="ECO:0000313" key="2">
    <source>
        <dbReference type="EMBL" id="MBD1374010.1"/>
    </source>
</evidence>